<feature type="non-terminal residue" evidence="1">
    <location>
        <position position="1"/>
    </location>
</feature>
<reference evidence="1 2" key="1">
    <citation type="submission" date="2021-07" db="EMBL/GenBank/DDBJ databases">
        <authorList>
            <person name="Palmer J.M."/>
        </authorList>
    </citation>
    <scope>NUCLEOTIDE SEQUENCE [LARGE SCALE GENOMIC DNA]</scope>
    <source>
        <strain evidence="1 2">AT_MEX2019</strain>
        <tissue evidence="1">Muscle</tissue>
    </source>
</reference>
<accession>A0ABU7BIW5</accession>
<dbReference type="EMBL" id="JAHUTI010055832">
    <property type="protein sequence ID" value="MED6250238.1"/>
    <property type="molecule type" value="Genomic_DNA"/>
</dbReference>
<gene>
    <name evidence="1" type="ORF">ATANTOWER_027353</name>
</gene>
<evidence type="ECO:0000313" key="2">
    <source>
        <dbReference type="Proteomes" id="UP001345963"/>
    </source>
</evidence>
<evidence type="ECO:0000313" key="1">
    <source>
        <dbReference type="EMBL" id="MED6250238.1"/>
    </source>
</evidence>
<organism evidence="1 2">
    <name type="scientific">Ataeniobius toweri</name>
    <dbReference type="NCBI Taxonomy" id="208326"/>
    <lineage>
        <taxon>Eukaryota</taxon>
        <taxon>Metazoa</taxon>
        <taxon>Chordata</taxon>
        <taxon>Craniata</taxon>
        <taxon>Vertebrata</taxon>
        <taxon>Euteleostomi</taxon>
        <taxon>Actinopterygii</taxon>
        <taxon>Neopterygii</taxon>
        <taxon>Teleostei</taxon>
        <taxon>Neoteleostei</taxon>
        <taxon>Acanthomorphata</taxon>
        <taxon>Ovalentaria</taxon>
        <taxon>Atherinomorphae</taxon>
        <taxon>Cyprinodontiformes</taxon>
        <taxon>Goodeidae</taxon>
        <taxon>Ataeniobius</taxon>
    </lineage>
</organism>
<sequence length="53" mass="5979">FTFLDFIAQVKYKFGLPDATELDAFDETNTVVEEDIFSELIEASLDICLTVNS</sequence>
<proteinExistence type="predicted"/>
<dbReference type="Proteomes" id="UP001345963">
    <property type="component" value="Unassembled WGS sequence"/>
</dbReference>
<comment type="caution">
    <text evidence="1">The sequence shown here is derived from an EMBL/GenBank/DDBJ whole genome shotgun (WGS) entry which is preliminary data.</text>
</comment>
<name>A0ABU7BIW5_9TELE</name>
<keyword evidence="2" id="KW-1185">Reference proteome</keyword>
<protein>
    <submittedName>
        <fullName evidence="1">Uncharacterized protein</fullName>
    </submittedName>
</protein>